<sequence>MEWLLDTLWVWSSLVRMRYRDFAFKKLLVYLALTSATSTSGPTDDAPQPGRNTTAFPTVISSPLGVYNSSRTPGAFAWNTYNYCNAPHVNAAHYVERTPDNLYLEENSVNRVPWDCADYDEFSYGGPGGAAVYHATHTPAWHPFISLIWNGTCDEGQLTREGLEDAIQHGKDFWSVYATKLGFLRTVNPADIFVRTSTETRTFEVAGGMLAGMDPAMVNQSFPVHNQPSPIDNVAPNYACPGADAIRDAYQSVPAWTDHLASNQTLKNRLDALLGTAGLSAWSTWYDHFFDTFSSRTCHGHPLPCNGTTGVCVSEADAAHVFGIGDWEYNYIWNTAENATTYNQLTFGVFFQELAMNFRAFQAHSQLASLTTVTDANTNSTTQVQSDTSQSKPQPPKLHLTVGHDGSMIRLASGLGLGKIQPLRWPALGSEIVMEVRLHFVPPYISSSSFLLLIVDCWVV</sequence>
<dbReference type="EMBL" id="SGPM01000171">
    <property type="protein sequence ID" value="THH28560.1"/>
    <property type="molecule type" value="Genomic_DNA"/>
</dbReference>
<keyword evidence="3" id="KW-1185">Reference proteome</keyword>
<dbReference type="Pfam" id="PF00328">
    <property type="entry name" value="His_Phos_2"/>
    <property type="match status" value="1"/>
</dbReference>
<organism evidence="2 3">
    <name type="scientific">Antrodiella citrinella</name>
    <dbReference type="NCBI Taxonomy" id="2447956"/>
    <lineage>
        <taxon>Eukaryota</taxon>
        <taxon>Fungi</taxon>
        <taxon>Dikarya</taxon>
        <taxon>Basidiomycota</taxon>
        <taxon>Agaricomycotina</taxon>
        <taxon>Agaricomycetes</taxon>
        <taxon>Polyporales</taxon>
        <taxon>Steccherinaceae</taxon>
        <taxon>Antrodiella</taxon>
    </lineage>
</organism>
<evidence type="ECO:0008006" key="4">
    <source>
        <dbReference type="Google" id="ProtNLM"/>
    </source>
</evidence>
<reference evidence="2 3" key="1">
    <citation type="submission" date="2019-02" db="EMBL/GenBank/DDBJ databases">
        <title>Genome sequencing of the rare red list fungi Antrodiella citrinella (Flaviporus citrinellus).</title>
        <authorList>
            <person name="Buettner E."/>
            <person name="Kellner H."/>
        </authorList>
    </citation>
    <scope>NUCLEOTIDE SEQUENCE [LARGE SCALE GENOMIC DNA]</scope>
    <source>
        <strain evidence="2 3">DSM 108506</strain>
    </source>
</reference>
<protein>
    <recommendedName>
        <fullName evidence="4">Phosphoglycerate mutase-like protein</fullName>
    </recommendedName>
</protein>
<dbReference type="Proteomes" id="UP000308730">
    <property type="component" value="Unassembled WGS sequence"/>
</dbReference>
<dbReference type="OrthoDB" id="10262962at2759"/>
<dbReference type="SUPFAM" id="SSF53254">
    <property type="entry name" value="Phosphoglycerate mutase-like"/>
    <property type="match status" value="1"/>
</dbReference>
<proteinExistence type="inferred from homology"/>
<dbReference type="PANTHER" id="PTHR11567:SF195">
    <property type="entry name" value="ACID PHOSPHATASE, PUTATIVE (AFU_ORTHOLOGUE AFUA_3G14570)-RELATED"/>
    <property type="match status" value="1"/>
</dbReference>
<comment type="caution">
    <text evidence="2">The sequence shown here is derived from an EMBL/GenBank/DDBJ whole genome shotgun (WGS) entry which is preliminary data.</text>
</comment>
<evidence type="ECO:0000313" key="3">
    <source>
        <dbReference type="Proteomes" id="UP000308730"/>
    </source>
</evidence>
<dbReference type="Gene3D" id="3.40.50.1240">
    <property type="entry name" value="Phosphoglycerate mutase-like"/>
    <property type="match status" value="1"/>
</dbReference>
<dbReference type="InterPro" id="IPR050645">
    <property type="entry name" value="Histidine_acid_phosphatase"/>
</dbReference>
<dbReference type="AlphaFoldDB" id="A0A4S4MYS5"/>
<evidence type="ECO:0000313" key="2">
    <source>
        <dbReference type="EMBL" id="THH28560.1"/>
    </source>
</evidence>
<accession>A0A4S4MYS5</accession>
<evidence type="ECO:0000256" key="1">
    <source>
        <dbReference type="ARBA" id="ARBA00005375"/>
    </source>
</evidence>
<dbReference type="InterPro" id="IPR000560">
    <property type="entry name" value="His_Pase_clade-2"/>
</dbReference>
<gene>
    <name evidence="2" type="ORF">EUX98_g5636</name>
</gene>
<dbReference type="InterPro" id="IPR029033">
    <property type="entry name" value="His_PPase_superfam"/>
</dbReference>
<comment type="similarity">
    <text evidence="1">Belongs to the histidine acid phosphatase family.</text>
</comment>
<dbReference type="PANTHER" id="PTHR11567">
    <property type="entry name" value="ACID PHOSPHATASE-RELATED"/>
    <property type="match status" value="1"/>
</dbReference>
<dbReference type="GO" id="GO:0016791">
    <property type="term" value="F:phosphatase activity"/>
    <property type="evidence" value="ECO:0007669"/>
    <property type="project" value="TreeGrafter"/>
</dbReference>
<name>A0A4S4MYS5_9APHY</name>
<dbReference type="CDD" id="cd07061">
    <property type="entry name" value="HP_HAP_like"/>
    <property type="match status" value="1"/>
</dbReference>